<dbReference type="Pfam" id="PF06813">
    <property type="entry name" value="Nodulin-like"/>
    <property type="match status" value="1"/>
</dbReference>
<dbReference type="GO" id="GO:0000329">
    <property type="term" value="C:fungal-type vacuole membrane"/>
    <property type="evidence" value="ECO:0007669"/>
    <property type="project" value="TreeGrafter"/>
</dbReference>
<dbReference type="Gene3D" id="1.20.1250.20">
    <property type="entry name" value="MFS general substrate transporter like domains"/>
    <property type="match status" value="2"/>
</dbReference>
<feature type="transmembrane region" description="Helical" evidence="6">
    <location>
        <begin position="448"/>
        <end position="470"/>
    </location>
</feature>
<feature type="transmembrane region" description="Helical" evidence="6">
    <location>
        <begin position="81"/>
        <end position="101"/>
    </location>
</feature>
<comment type="caution">
    <text evidence="8">The sequence shown here is derived from an EMBL/GenBank/DDBJ whole genome shotgun (WGS) entry which is preliminary data.</text>
</comment>
<keyword evidence="2 6" id="KW-0812">Transmembrane</keyword>
<dbReference type="PANTHER" id="PTHR21576:SF158">
    <property type="entry name" value="RIBOSOMAL RNA-PROCESSING PROTEIN 12-LIKE CONSERVED DOMAIN-CONTAINING PROTEIN"/>
    <property type="match status" value="1"/>
</dbReference>
<evidence type="ECO:0000259" key="7">
    <source>
        <dbReference type="Pfam" id="PF06813"/>
    </source>
</evidence>
<evidence type="ECO:0000313" key="8">
    <source>
        <dbReference type="EMBL" id="POS74856.1"/>
    </source>
</evidence>
<feature type="region of interest" description="Disordered" evidence="5">
    <location>
        <begin position="207"/>
        <end position="288"/>
    </location>
</feature>
<evidence type="ECO:0000256" key="3">
    <source>
        <dbReference type="ARBA" id="ARBA00022989"/>
    </source>
</evidence>
<feature type="transmembrane region" description="Helical" evidence="6">
    <location>
        <begin position="527"/>
        <end position="547"/>
    </location>
</feature>
<name>A0A2P5HX92_DIAHE</name>
<feature type="transmembrane region" description="Helical" evidence="6">
    <location>
        <begin position="482"/>
        <end position="503"/>
    </location>
</feature>
<feature type="transmembrane region" description="Helical" evidence="6">
    <location>
        <begin position="54"/>
        <end position="74"/>
    </location>
</feature>
<keyword evidence="9" id="KW-1185">Reference proteome</keyword>
<dbReference type="SUPFAM" id="SSF103473">
    <property type="entry name" value="MFS general substrate transporter"/>
    <property type="match status" value="1"/>
</dbReference>
<dbReference type="PROSITE" id="PS51257">
    <property type="entry name" value="PROKAR_LIPOPROTEIN"/>
    <property type="match status" value="1"/>
</dbReference>
<keyword evidence="3 6" id="KW-1133">Transmembrane helix</keyword>
<dbReference type="PANTHER" id="PTHR21576">
    <property type="entry name" value="UNCHARACTERIZED NODULIN-LIKE PROTEIN"/>
    <property type="match status" value="1"/>
</dbReference>
<gene>
    <name evidence="8" type="ORF">DHEL01_v206747</name>
</gene>
<feature type="compositionally biased region" description="Low complexity" evidence="5">
    <location>
        <begin position="261"/>
        <end position="288"/>
    </location>
</feature>
<feature type="transmembrane region" description="Helical" evidence="6">
    <location>
        <begin position="142"/>
        <end position="168"/>
    </location>
</feature>
<dbReference type="OrthoDB" id="410267at2759"/>
<dbReference type="FunCoup" id="A0A2P5HX92">
    <property type="interactions" value="68"/>
</dbReference>
<proteinExistence type="predicted"/>
<organism evidence="8 9">
    <name type="scientific">Diaporthe helianthi</name>
    <dbReference type="NCBI Taxonomy" id="158607"/>
    <lineage>
        <taxon>Eukaryota</taxon>
        <taxon>Fungi</taxon>
        <taxon>Dikarya</taxon>
        <taxon>Ascomycota</taxon>
        <taxon>Pezizomycotina</taxon>
        <taxon>Sordariomycetes</taxon>
        <taxon>Sordariomycetidae</taxon>
        <taxon>Diaporthales</taxon>
        <taxon>Diaporthaceae</taxon>
        <taxon>Diaporthe</taxon>
    </lineage>
</organism>
<feature type="transmembrane region" description="Helical" evidence="6">
    <location>
        <begin position="107"/>
        <end position="130"/>
    </location>
</feature>
<feature type="transmembrane region" description="Helical" evidence="6">
    <location>
        <begin position="421"/>
        <end position="442"/>
    </location>
</feature>
<feature type="domain" description="Nodulin-like" evidence="7">
    <location>
        <begin position="18"/>
        <end position="204"/>
    </location>
</feature>
<dbReference type="EMBL" id="MAVT02000566">
    <property type="protein sequence ID" value="POS74856.1"/>
    <property type="molecule type" value="Genomic_DNA"/>
</dbReference>
<dbReference type="STRING" id="158607.A0A2P5HX92"/>
<feature type="compositionally biased region" description="Polar residues" evidence="5">
    <location>
        <begin position="238"/>
        <end position="250"/>
    </location>
</feature>
<dbReference type="InParanoid" id="A0A2P5HX92"/>
<comment type="subcellular location">
    <subcellularLocation>
        <location evidence="1">Membrane</location>
        <topology evidence="1">Multi-pass membrane protein</topology>
    </subcellularLocation>
</comment>
<feature type="transmembrane region" description="Helical" evidence="6">
    <location>
        <begin position="342"/>
        <end position="364"/>
    </location>
</feature>
<reference evidence="8" key="1">
    <citation type="submission" date="2017-09" db="EMBL/GenBank/DDBJ databases">
        <title>Polyketide synthases of a Diaporthe helianthi virulent isolate.</title>
        <authorList>
            <person name="Baroncelli R."/>
        </authorList>
    </citation>
    <scope>NUCLEOTIDE SEQUENCE [LARGE SCALE GENOMIC DNA]</scope>
    <source>
        <strain evidence="8">7/96</strain>
    </source>
</reference>
<dbReference type="InterPro" id="IPR010658">
    <property type="entry name" value="Nodulin-like"/>
</dbReference>
<dbReference type="Proteomes" id="UP000094444">
    <property type="component" value="Unassembled WGS sequence"/>
</dbReference>
<feature type="transmembrane region" description="Helical" evidence="6">
    <location>
        <begin position="174"/>
        <end position="193"/>
    </location>
</feature>
<evidence type="ECO:0000256" key="6">
    <source>
        <dbReference type="SAM" id="Phobius"/>
    </source>
</evidence>
<dbReference type="InterPro" id="IPR036259">
    <property type="entry name" value="MFS_trans_sf"/>
</dbReference>
<evidence type="ECO:0000256" key="1">
    <source>
        <dbReference type="ARBA" id="ARBA00004141"/>
    </source>
</evidence>
<sequence>MANMKDRQQLHRVRIISSVAATFVSLACGSNYVYSAWAPQFADRLKYSTTQSNLIGLAGNLGMYAFGMPVGILVDAKGPRPAALLGSILLALGYFPLHLAYDKGSGSVAMMCLYSFLSGLGGCTAFAAAVKTSALNWPHHRGTATAFPLAAFGLSAFFFSLIGGFLFPGDTGDFLLLLACGTAGMTFLGFWFLRVVPHHGSYQSVAANEDEGKNRSDAPFGEPGKPPSSFPSTTSSTLHMNQADQESGTADPSPKHPYDLTSGRTGDGSVSVSGSGSGESSTLTTAASSTIVAETDDIDETSSLVSSRDSSVAGEVYVQNVDMDRSHLVDIRGWRIVSSLEFWQFFAIMGILAGIGLMTINNIGHSVQALWSHYDDSVSNDSLLKRQQLHVSILSVCSFSGRLLSGVGSDFLVKVLHASRVWCLVVAGFIFTVAQVCALETVNPNLLGFVSGLSGLGYGFLFGVFPSIVAESFGIHGLSQNWGLMTMSPVVSGNIFNLFYGVVFDHHSVVGPNGERSCVEGLQCYRAAYLVTLGSCVVGFVLTLFVIRHQSVQKQRDIRRKDGLED</sequence>
<evidence type="ECO:0000313" key="9">
    <source>
        <dbReference type="Proteomes" id="UP000094444"/>
    </source>
</evidence>
<accession>A0A2P5HX92</accession>
<dbReference type="AlphaFoldDB" id="A0A2P5HX92"/>
<feature type="transmembrane region" description="Helical" evidence="6">
    <location>
        <begin position="12"/>
        <end position="34"/>
    </location>
</feature>
<evidence type="ECO:0000256" key="4">
    <source>
        <dbReference type="ARBA" id="ARBA00023136"/>
    </source>
</evidence>
<evidence type="ECO:0000256" key="5">
    <source>
        <dbReference type="SAM" id="MobiDB-lite"/>
    </source>
</evidence>
<keyword evidence="4 6" id="KW-0472">Membrane</keyword>
<evidence type="ECO:0000256" key="2">
    <source>
        <dbReference type="ARBA" id="ARBA00022692"/>
    </source>
</evidence>
<protein>
    <recommendedName>
        <fullName evidence="7">Nodulin-like domain-containing protein</fullName>
    </recommendedName>
</protein>